<proteinExistence type="predicted"/>
<keyword evidence="2" id="KW-0378">Hydrolase</keyword>
<dbReference type="InterPro" id="IPR050266">
    <property type="entry name" value="AB_hydrolase_sf"/>
</dbReference>
<reference evidence="2 3" key="1">
    <citation type="submission" date="2017-09" db="EMBL/GenBank/DDBJ databases">
        <authorList>
            <person name="Ehlers B."/>
            <person name="Leendertz F.H."/>
        </authorList>
    </citation>
    <scope>NUCLEOTIDE SEQUENCE [LARGE SCALE GENOMIC DNA]</scope>
    <source>
        <strain evidence="2 3">DSM 18289</strain>
    </source>
</reference>
<evidence type="ECO:0000259" key="1">
    <source>
        <dbReference type="Pfam" id="PF00561"/>
    </source>
</evidence>
<dbReference type="GO" id="GO:0016020">
    <property type="term" value="C:membrane"/>
    <property type="evidence" value="ECO:0007669"/>
    <property type="project" value="TreeGrafter"/>
</dbReference>
<protein>
    <submittedName>
        <fullName evidence="2">Alpha/beta hydrolase fold</fullName>
    </submittedName>
</protein>
<dbReference type="SUPFAM" id="SSF53474">
    <property type="entry name" value="alpha/beta-Hydrolases"/>
    <property type="match status" value="1"/>
</dbReference>
<organism evidence="2 3">
    <name type="scientific">Cohaesibacter gelatinilyticus</name>
    <dbReference type="NCBI Taxonomy" id="372072"/>
    <lineage>
        <taxon>Bacteria</taxon>
        <taxon>Pseudomonadati</taxon>
        <taxon>Pseudomonadota</taxon>
        <taxon>Alphaproteobacteria</taxon>
        <taxon>Hyphomicrobiales</taxon>
        <taxon>Cohaesibacteraceae</taxon>
    </lineage>
</organism>
<dbReference type="OrthoDB" id="9796770at2"/>
<name>A0A285PIX3_9HYPH</name>
<gene>
    <name evidence="2" type="ORF">SAMN06265368_4790</name>
</gene>
<sequence>MILSILKPGKASKVPNLGKALLAFLFAVFLAVVGFVVSSAFADDSHTPLEPLDCPGEMPAGEAAICFIFHLPADWSDLSGRSVEVPVMRFAPTGDLDEAAKANKPPLLVILGGPGQSAIYLRHVMLQRLAPLRKDRELILMDQRGTGPLNLELACEDALDDGNKVDIEKVLKCAKSAKTEGIHLSDYTTGATARDYRALRYALKIDKWDVIATSYGARVAQKLLVLDEKGTNRLVLNSPHFLHSLLIDWDPFPLVEKVMEQCNEDEVCRNSYPSLYWDFQALRFDIGKVELSEKALSLIKEGKEAAEELGPDGKEDYIKGLVYLLYRQRLQSLLARHRSGEVPHDIWKTMISLQKALQTEKAWSPPEPLTSNSKKISQLLHYTIFCQEDGARMQAKGWDAITQPLYAHFYKAICTKLDGPKLKAGWDKIKKSKTPILILSGDLDTVVDPNSAQGVLEFYTKAIWVRFPSSGHDVPSQNLCARQIMWDFLNGKKLVTNCIGKKPLIFLQPDQAIRTTG</sequence>
<dbReference type="PANTHER" id="PTHR43798">
    <property type="entry name" value="MONOACYLGLYCEROL LIPASE"/>
    <property type="match status" value="1"/>
</dbReference>
<keyword evidence="3" id="KW-1185">Reference proteome</keyword>
<dbReference type="Proteomes" id="UP000219439">
    <property type="component" value="Unassembled WGS sequence"/>
</dbReference>
<evidence type="ECO:0000313" key="3">
    <source>
        <dbReference type="Proteomes" id="UP000219439"/>
    </source>
</evidence>
<evidence type="ECO:0000313" key="2">
    <source>
        <dbReference type="EMBL" id="SNZ21665.1"/>
    </source>
</evidence>
<dbReference type="RefSeq" id="WP_097156038.1">
    <property type="nucleotide sequence ID" value="NZ_OBEL01000010.1"/>
</dbReference>
<dbReference type="Gene3D" id="3.40.50.1820">
    <property type="entry name" value="alpha/beta hydrolase"/>
    <property type="match status" value="1"/>
</dbReference>
<accession>A0A285PIX3</accession>
<feature type="domain" description="AB hydrolase-1" evidence="1">
    <location>
        <begin position="105"/>
        <end position="474"/>
    </location>
</feature>
<dbReference type="PANTHER" id="PTHR43798:SF27">
    <property type="entry name" value="HYDROLASE ALPHA_BETA HYDROLASE FOLD FAMILY"/>
    <property type="match status" value="1"/>
</dbReference>
<dbReference type="AlphaFoldDB" id="A0A285PIX3"/>
<dbReference type="InterPro" id="IPR029058">
    <property type="entry name" value="AB_hydrolase_fold"/>
</dbReference>
<dbReference type="Pfam" id="PF00561">
    <property type="entry name" value="Abhydrolase_1"/>
    <property type="match status" value="1"/>
</dbReference>
<dbReference type="EMBL" id="OBEL01000010">
    <property type="protein sequence ID" value="SNZ21665.1"/>
    <property type="molecule type" value="Genomic_DNA"/>
</dbReference>
<dbReference type="InterPro" id="IPR000073">
    <property type="entry name" value="AB_hydrolase_1"/>
</dbReference>
<dbReference type="GO" id="GO:0016787">
    <property type="term" value="F:hydrolase activity"/>
    <property type="evidence" value="ECO:0007669"/>
    <property type="project" value="UniProtKB-KW"/>
</dbReference>